<gene>
    <name evidence="6" type="ORF">METZ01_LOCUS65902</name>
</gene>
<keyword evidence="3" id="KW-0285">Flavoprotein</keyword>
<dbReference type="PROSITE" id="PS51387">
    <property type="entry name" value="FAD_PCMH"/>
    <property type="match status" value="1"/>
</dbReference>
<evidence type="ECO:0000256" key="4">
    <source>
        <dbReference type="ARBA" id="ARBA00022827"/>
    </source>
</evidence>
<comment type="cofactor">
    <cofactor evidence="1">
        <name>FAD</name>
        <dbReference type="ChEBI" id="CHEBI:57692"/>
    </cofactor>
</comment>
<evidence type="ECO:0000256" key="3">
    <source>
        <dbReference type="ARBA" id="ARBA00022630"/>
    </source>
</evidence>
<protein>
    <recommendedName>
        <fullName evidence="5">FAD-binding PCMH-type domain-containing protein</fullName>
    </recommendedName>
</protein>
<dbReference type="FunFam" id="1.10.45.10:FF:000001">
    <property type="entry name" value="D-lactate dehydrogenase mitochondrial"/>
    <property type="match status" value="1"/>
</dbReference>
<dbReference type="GO" id="GO:0003824">
    <property type="term" value="F:catalytic activity"/>
    <property type="evidence" value="ECO:0007669"/>
    <property type="project" value="InterPro"/>
</dbReference>
<dbReference type="Gene3D" id="3.30.70.2740">
    <property type="match status" value="1"/>
</dbReference>
<accession>A0A381TBS1</accession>
<proteinExistence type="inferred from homology"/>
<dbReference type="PANTHER" id="PTHR43716:SF2">
    <property type="entry name" value="BLL6224 PROTEIN"/>
    <property type="match status" value="1"/>
</dbReference>
<evidence type="ECO:0000256" key="1">
    <source>
        <dbReference type="ARBA" id="ARBA00001974"/>
    </source>
</evidence>
<dbReference type="InterPro" id="IPR016171">
    <property type="entry name" value="Vanillyl_alc_oxidase_C-sub2"/>
</dbReference>
<dbReference type="InterPro" id="IPR051264">
    <property type="entry name" value="FAD-oxidored/transferase_4"/>
</dbReference>
<organism evidence="6">
    <name type="scientific">marine metagenome</name>
    <dbReference type="NCBI Taxonomy" id="408172"/>
    <lineage>
        <taxon>unclassified sequences</taxon>
        <taxon>metagenomes</taxon>
        <taxon>ecological metagenomes</taxon>
    </lineage>
</organism>
<dbReference type="Pfam" id="PF01565">
    <property type="entry name" value="FAD_binding_4"/>
    <property type="match status" value="1"/>
</dbReference>
<dbReference type="InterPro" id="IPR016167">
    <property type="entry name" value="FAD-bd_PCMH_sub1"/>
</dbReference>
<dbReference type="EMBL" id="UINC01004264">
    <property type="protein sequence ID" value="SVA13048.1"/>
    <property type="molecule type" value="Genomic_DNA"/>
</dbReference>
<dbReference type="PANTHER" id="PTHR43716">
    <property type="entry name" value="D-2-HYDROXYGLUTARATE DEHYDROGENASE, MITOCHONDRIAL"/>
    <property type="match status" value="1"/>
</dbReference>
<dbReference type="SUPFAM" id="SSF56176">
    <property type="entry name" value="FAD-binding/transporter-associated domain-like"/>
    <property type="match status" value="1"/>
</dbReference>
<evidence type="ECO:0000259" key="5">
    <source>
        <dbReference type="PROSITE" id="PS51387"/>
    </source>
</evidence>
<evidence type="ECO:0000313" key="6">
    <source>
        <dbReference type="EMBL" id="SVA13048.1"/>
    </source>
</evidence>
<sequence>MDIIKKFRNVIDDTSIIKGNDLKSRFYHIWKTDISLESICVLLPRNTKQVSEIMKICYENDQEVVIHGGLTNLVGATKSNNSQIVISLEKMNNIIEIDTDSKTLTCESGVILEDLINACEEKDLLLPLNFGARGSAQIGGAVSTNAGGLRVFKYGMTRNLVLGTEAVLPNGKVISSLKKLIKDNSGYDLKQIFIGSEGTLGIVTKVVLRLYELPSSRLTALSGLNSYDNVIRLLKHLEKNLSGNLSGFELLWNETYKTMVSEKTNYNKYLPDTYKYYVFIESTGSDYENDYSKLEDLISGSLEKGYIEDAVIGKNDKEQRNIWGIREDVSVLADERKYDQHFDISIPTSSIGVVIDKITAELKKNKDVKTIFPFGHVADGNIHFIIGKDSGEDSITKEVNKIIYSNIESVNGSISAEHGIGLDKKEYLKNTRNKEEIELMKLLKKSIDPKNILNPGRIL</sequence>
<keyword evidence="4" id="KW-0274">FAD</keyword>
<dbReference type="Gene3D" id="3.30.70.2190">
    <property type="match status" value="1"/>
</dbReference>
<name>A0A381TBS1_9ZZZZ</name>
<dbReference type="Pfam" id="PF02913">
    <property type="entry name" value="FAD-oxidase_C"/>
    <property type="match status" value="1"/>
</dbReference>
<reference evidence="6" key="1">
    <citation type="submission" date="2018-05" db="EMBL/GenBank/DDBJ databases">
        <authorList>
            <person name="Lanie J.A."/>
            <person name="Ng W.-L."/>
            <person name="Kazmierczak K.M."/>
            <person name="Andrzejewski T.M."/>
            <person name="Davidsen T.M."/>
            <person name="Wayne K.J."/>
            <person name="Tettelin H."/>
            <person name="Glass J.I."/>
            <person name="Rusch D."/>
            <person name="Podicherti R."/>
            <person name="Tsui H.-C.T."/>
            <person name="Winkler M.E."/>
        </authorList>
    </citation>
    <scope>NUCLEOTIDE SEQUENCE</scope>
</reference>
<dbReference type="InterPro" id="IPR004113">
    <property type="entry name" value="FAD-bd_oxidored_4_C"/>
</dbReference>
<evidence type="ECO:0000256" key="2">
    <source>
        <dbReference type="ARBA" id="ARBA00008000"/>
    </source>
</evidence>
<dbReference type="GO" id="GO:0022904">
    <property type="term" value="P:respiratory electron transport chain"/>
    <property type="evidence" value="ECO:0007669"/>
    <property type="project" value="TreeGrafter"/>
</dbReference>
<dbReference type="InterPro" id="IPR036318">
    <property type="entry name" value="FAD-bd_PCMH-like_sf"/>
</dbReference>
<dbReference type="AlphaFoldDB" id="A0A381TBS1"/>
<dbReference type="Gene3D" id="1.10.45.10">
    <property type="entry name" value="Vanillyl-alcohol Oxidase, Chain A, domain 4"/>
    <property type="match status" value="1"/>
</dbReference>
<comment type="similarity">
    <text evidence="2">Belongs to the FAD-binding oxidoreductase/transferase type 4 family.</text>
</comment>
<dbReference type="InterPro" id="IPR016169">
    <property type="entry name" value="FAD-bd_PCMH_sub2"/>
</dbReference>
<dbReference type="Gene3D" id="3.30.465.10">
    <property type="match status" value="1"/>
</dbReference>
<feature type="domain" description="FAD-binding PCMH-type" evidence="5">
    <location>
        <begin position="34"/>
        <end position="213"/>
    </location>
</feature>
<dbReference type="Gene3D" id="3.30.43.10">
    <property type="entry name" value="Uridine Diphospho-n-acetylenolpyruvylglucosamine Reductase, domain 2"/>
    <property type="match status" value="1"/>
</dbReference>
<dbReference type="InterPro" id="IPR006094">
    <property type="entry name" value="Oxid_FAD_bind_N"/>
</dbReference>
<dbReference type="InterPro" id="IPR016166">
    <property type="entry name" value="FAD-bd_PCMH"/>
</dbReference>
<dbReference type="SUPFAM" id="SSF55103">
    <property type="entry name" value="FAD-linked oxidases, C-terminal domain"/>
    <property type="match status" value="1"/>
</dbReference>
<dbReference type="GO" id="GO:0071949">
    <property type="term" value="F:FAD binding"/>
    <property type="evidence" value="ECO:0007669"/>
    <property type="project" value="InterPro"/>
</dbReference>
<dbReference type="InterPro" id="IPR016164">
    <property type="entry name" value="FAD-linked_Oxase-like_C"/>
</dbReference>